<dbReference type="Proteomes" id="UP000336646">
    <property type="component" value="Unassembled WGS sequence"/>
</dbReference>
<dbReference type="InterPro" id="IPR017871">
    <property type="entry name" value="ABC_transporter-like_CS"/>
</dbReference>
<feature type="domain" description="ABC transporter" evidence="3">
    <location>
        <begin position="4"/>
        <end position="241"/>
    </location>
</feature>
<dbReference type="InterPro" id="IPR003593">
    <property type="entry name" value="AAA+_ATPase"/>
</dbReference>
<dbReference type="Pfam" id="PF00005">
    <property type="entry name" value="ABC_tran"/>
    <property type="match status" value="1"/>
</dbReference>
<dbReference type="GO" id="GO:0005524">
    <property type="term" value="F:ATP binding"/>
    <property type="evidence" value="ECO:0007669"/>
    <property type="project" value="UniProtKB-KW"/>
</dbReference>
<dbReference type="SUPFAM" id="SSF52540">
    <property type="entry name" value="P-loop containing nucleoside triphosphate hydrolases"/>
    <property type="match status" value="1"/>
</dbReference>
<dbReference type="PANTHER" id="PTHR43790:SF8">
    <property type="entry name" value="SUGAR ABC TRANSPORTER ATP-BINDING PROTEIN"/>
    <property type="match status" value="1"/>
</dbReference>
<dbReference type="Gene3D" id="3.40.50.300">
    <property type="entry name" value="P-loop containing nucleotide triphosphate hydrolases"/>
    <property type="match status" value="1"/>
</dbReference>
<name>A0A6C1TZH4_9CORY</name>
<evidence type="ECO:0000313" key="4">
    <source>
        <dbReference type="EMBL" id="TVS29613.1"/>
    </source>
</evidence>
<evidence type="ECO:0000256" key="1">
    <source>
        <dbReference type="ARBA" id="ARBA00022741"/>
    </source>
</evidence>
<dbReference type="InterPro" id="IPR050107">
    <property type="entry name" value="ABC_carbohydrate_import_ATPase"/>
</dbReference>
<dbReference type="PROSITE" id="PS50893">
    <property type="entry name" value="ABC_TRANSPORTER_2"/>
    <property type="match status" value="1"/>
</dbReference>
<gene>
    <name evidence="4" type="ORF">EKI59_03085</name>
</gene>
<dbReference type="RefSeq" id="WP_144772647.1">
    <property type="nucleotide sequence ID" value="NZ_RXIR01000004.1"/>
</dbReference>
<dbReference type="InterPro" id="IPR027417">
    <property type="entry name" value="P-loop_NTPase"/>
</dbReference>
<sequence>MAIIQLEDVTKSYGAFDALRGVNLDINEGEVLCVLGDNGAGKSTLISILSGLHQPTSGQMLLDGTPTTFSSPRDAINHGIATVYQNLAIVDSLSVWRNFFLGNEISGMLGTLKQDEMRARCDDALREMGINIPDVDVEAGNLSGGQRQVLAIARAIHFGARVVILDEPTAALGVKQSGVVLRFVAAARDRGVAVVLVTHNPHHAYLVGDRFTILKLGRQELNAERADITLEELTAQMAGGEELAALSHELER</sequence>
<organism evidence="4 5">
    <name type="scientific">Corynebacterium sanguinis</name>
    <dbReference type="NCBI Taxonomy" id="2594913"/>
    <lineage>
        <taxon>Bacteria</taxon>
        <taxon>Bacillati</taxon>
        <taxon>Actinomycetota</taxon>
        <taxon>Actinomycetes</taxon>
        <taxon>Mycobacteriales</taxon>
        <taxon>Corynebacteriaceae</taxon>
        <taxon>Corynebacterium</taxon>
    </lineage>
</organism>
<dbReference type="OrthoDB" id="7757085at2"/>
<keyword evidence="1" id="KW-0547">Nucleotide-binding</keyword>
<reference evidence="4 5" key="1">
    <citation type="submission" date="2018-12" db="EMBL/GenBank/DDBJ databases">
        <title>Corynebacterium sanguinis sp. nov., a clinically-associated and environmental corynebacterium.</title>
        <authorList>
            <person name="Gonzales-Siles L."/>
            <person name="Jaen-Luchoro D."/>
            <person name="Cardew S."/>
            <person name="Inganas E."/>
            <person name="Ohlen M."/>
            <person name="Jensie-Markopolous S."/>
            <person name="Pinyeiro-Iglesias B."/>
            <person name="Molin K."/>
            <person name="Skovbjerg S."/>
            <person name="Svensson-Stadler L."/>
            <person name="Funke G."/>
            <person name="Moore E.R.B."/>
        </authorList>
    </citation>
    <scope>NUCLEOTIDE SEQUENCE [LARGE SCALE GENOMIC DNA]</scope>
    <source>
        <strain evidence="4 5">58734</strain>
    </source>
</reference>
<proteinExistence type="predicted"/>
<evidence type="ECO:0000256" key="2">
    <source>
        <dbReference type="ARBA" id="ARBA00022840"/>
    </source>
</evidence>
<dbReference type="InterPro" id="IPR003439">
    <property type="entry name" value="ABC_transporter-like_ATP-bd"/>
</dbReference>
<dbReference type="PROSITE" id="PS00211">
    <property type="entry name" value="ABC_TRANSPORTER_1"/>
    <property type="match status" value="1"/>
</dbReference>
<dbReference type="EMBL" id="RXIR01000004">
    <property type="protein sequence ID" value="TVS29613.1"/>
    <property type="molecule type" value="Genomic_DNA"/>
</dbReference>
<dbReference type="AlphaFoldDB" id="A0A6C1TZH4"/>
<comment type="caution">
    <text evidence="4">The sequence shown here is derived from an EMBL/GenBank/DDBJ whole genome shotgun (WGS) entry which is preliminary data.</text>
</comment>
<dbReference type="SMART" id="SM00382">
    <property type="entry name" value="AAA"/>
    <property type="match status" value="1"/>
</dbReference>
<evidence type="ECO:0000313" key="5">
    <source>
        <dbReference type="Proteomes" id="UP000336646"/>
    </source>
</evidence>
<dbReference type="PANTHER" id="PTHR43790">
    <property type="entry name" value="CARBOHYDRATE TRANSPORT ATP-BINDING PROTEIN MG119-RELATED"/>
    <property type="match status" value="1"/>
</dbReference>
<dbReference type="GO" id="GO:0016887">
    <property type="term" value="F:ATP hydrolysis activity"/>
    <property type="evidence" value="ECO:0007669"/>
    <property type="project" value="InterPro"/>
</dbReference>
<evidence type="ECO:0000259" key="3">
    <source>
        <dbReference type="PROSITE" id="PS50893"/>
    </source>
</evidence>
<keyword evidence="2 4" id="KW-0067">ATP-binding</keyword>
<dbReference type="CDD" id="cd03216">
    <property type="entry name" value="ABC_Carb_Monos_I"/>
    <property type="match status" value="1"/>
</dbReference>
<accession>A0A6C1TZH4</accession>
<protein>
    <submittedName>
        <fullName evidence="4">Sugar ABC transporter ATP-binding protein</fullName>
    </submittedName>
</protein>